<dbReference type="PATRIC" id="fig|49338.4.peg.922"/>
<name>A0A098AXB4_DESHA</name>
<accession>A0A098AXB4</accession>
<evidence type="ECO:0000313" key="2">
    <source>
        <dbReference type="EMBL" id="CDX00745.1"/>
    </source>
</evidence>
<sequence>MITVVVPTQNTNGEYPPCTKCFKCELPRKENKCGKFDNVPKDGEENAEHD</sequence>
<gene>
    <name evidence="2" type="ORF">DPCES_0858</name>
</gene>
<evidence type="ECO:0000256" key="1">
    <source>
        <dbReference type="SAM" id="MobiDB-lite"/>
    </source>
</evidence>
<organism evidence="2">
    <name type="scientific">Desulfitobacterium hafniense</name>
    <name type="common">Desulfitobacterium frappieri</name>
    <dbReference type="NCBI Taxonomy" id="49338"/>
    <lineage>
        <taxon>Bacteria</taxon>
        <taxon>Bacillati</taxon>
        <taxon>Bacillota</taxon>
        <taxon>Clostridia</taxon>
        <taxon>Eubacteriales</taxon>
        <taxon>Desulfitobacteriaceae</taxon>
        <taxon>Desulfitobacterium</taxon>
    </lineage>
</organism>
<dbReference type="EMBL" id="LK996017">
    <property type="protein sequence ID" value="CDX00745.1"/>
    <property type="molecule type" value="Genomic_DNA"/>
</dbReference>
<proteinExistence type="predicted"/>
<protein>
    <submittedName>
        <fullName evidence="2">Uncharacterized protein</fullName>
    </submittedName>
</protein>
<reference evidence="2" key="1">
    <citation type="submission" date="2014-07" db="EMBL/GenBank/DDBJ databases">
        <authorList>
            <person name="Hornung V.Bastian."/>
        </authorList>
    </citation>
    <scope>NUCLEOTIDE SEQUENCE</scope>
    <source>
        <strain evidence="2">PCE-S</strain>
    </source>
</reference>
<feature type="region of interest" description="Disordered" evidence="1">
    <location>
        <begin position="31"/>
        <end position="50"/>
    </location>
</feature>
<dbReference type="AlphaFoldDB" id="A0A098AXB4"/>